<dbReference type="Proteomes" id="UP000015423">
    <property type="component" value="Chromosome"/>
</dbReference>
<dbReference type="PATRIC" id="fig|1214242.5.peg.828"/>
<proteinExistence type="predicted"/>
<dbReference type="ESTHER" id="strc3-s5ux53">
    <property type="family name" value="Duf_1023"/>
</dbReference>
<gene>
    <name evidence="2" type="ORF">B446_03980</name>
</gene>
<dbReference type="Gene3D" id="3.40.50.1820">
    <property type="entry name" value="alpha/beta hydrolase"/>
    <property type="match status" value="1"/>
</dbReference>
<keyword evidence="3" id="KW-1185">Reference proteome</keyword>
<dbReference type="KEGG" id="sci:B446_03980"/>
<dbReference type="InterPro" id="IPR010427">
    <property type="entry name" value="DUF1023"/>
</dbReference>
<sequence length="596" mass="63227">MASTLTWQQLKDLKPETLSHAADAWGAVSRHADSARERIEGRMSGPLDKTQESEAAQAAIKRLKRLEDNYHYIHAESGLIRGTLDGLAAELTAQRKVLTQALDDAAALGYTVDDNGGVSYPADGKNEQTGEGYPGGTVYGEDGHFAPGSAAPSSGKHPLYQPGLGGADGKVKVPNPHYAKAREIANRISFAVLRARGADDRYSGALAELKAAPGLTVGTKTWADIASDVDSVGASALPYIKEKLPLDKTPAERKDWWDHLTADEREEYVTAFPGLIGSLDGIPATARDDANRENLKFLIAKLEGRHDDLSKAQLDGMEGIQAKLDAGSNPPMFLLGIGDEGNGRAIVSYGNPDTAKNVSAYVPGLGTALDGDFADDTVRRAFQTAKDARKYDHSTASIVWLGYDAPGFTEVASTSNADAGAPEYRSFMEGIQATNMHKDPHVTAIGHSYGSLVVGTAARQHGGIPGADDIVLLGSPGTGAQRADELNVGKGHVFSASAGNDPVSWLPGKESFLGPVQAVDSYMDEQRWFGRDPVSREFGAVRIESGDGPLPLYLSNEGPTPAHSGYFDPDRNPSAANNIAKIVAGRSDIVTTEDPR</sequence>
<feature type="domain" description="DUF1023" evidence="1">
    <location>
        <begin position="341"/>
        <end position="506"/>
    </location>
</feature>
<dbReference type="AlphaFoldDB" id="S5UX53"/>
<evidence type="ECO:0000313" key="2">
    <source>
        <dbReference type="EMBL" id="AGS67624.1"/>
    </source>
</evidence>
<accession>S5UX53</accession>
<protein>
    <recommendedName>
        <fullName evidence="1">DUF1023 domain-containing protein</fullName>
    </recommendedName>
</protein>
<dbReference type="eggNOG" id="COG4099">
    <property type="taxonomic scope" value="Bacteria"/>
</dbReference>
<dbReference type="HOGENOM" id="CLU_025057_2_1_11"/>
<evidence type="ECO:0000313" key="3">
    <source>
        <dbReference type="Proteomes" id="UP000015423"/>
    </source>
</evidence>
<reference evidence="2 3" key="2">
    <citation type="journal article" date="2013" name="J. Biotechnol.">
        <title>Complete genome sequence of the kirromycin producer Streptomyces collinus Tu 365 consisting of a linear chromosome and two linear plasmids.</title>
        <authorList>
            <person name="Ruckert C."/>
            <person name="Szczepanowski R."/>
            <person name="Albersmeier A."/>
            <person name="Goesmann A."/>
            <person name="Iftime D."/>
            <person name="Musiol E.M."/>
            <person name="Blin K."/>
            <person name="Wohlleben W."/>
            <person name="Puhler A."/>
            <person name="Kalinowski J."/>
            <person name="Weber T."/>
        </authorList>
    </citation>
    <scope>NUCLEOTIDE SEQUENCE [LARGE SCALE GENOMIC DNA]</scope>
    <source>
        <strain evidence="3">DSM 40733 / Tue 365</strain>
    </source>
</reference>
<dbReference type="SUPFAM" id="SSF53474">
    <property type="entry name" value="alpha/beta-Hydrolases"/>
    <property type="match status" value="1"/>
</dbReference>
<dbReference type="InterPro" id="IPR029058">
    <property type="entry name" value="AB_hydrolase_fold"/>
</dbReference>
<evidence type="ECO:0000259" key="1">
    <source>
        <dbReference type="Pfam" id="PF06259"/>
    </source>
</evidence>
<dbReference type="EMBL" id="CP006259">
    <property type="protein sequence ID" value="AGS67624.1"/>
    <property type="molecule type" value="Genomic_DNA"/>
</dbReference>
<dbReference type="STRING" id="1214242.B446_03980"/>
<name>S5UX53_STRC3</name>
<dbReference type="RefSeq" id="WP_020938108.1">
    <property type="nucleotide sequence ID" value="NC_021985.1"/>
</dbReference>
<dbReference type="Pfam" id="PF06259">
    <property type="entry name" value="Abhydrolase_8"/>
    <property type="match status" value="1"/>
</dbReference>
<organism evidence="2 3">
    <name type="scientific">Streptomyces collinus (strain DSM 40733 / Tue 365)</name>
    <dbReference type="NCBI Taxonomy" id="1214242"/>
    <lineage>
        <taxon>Bacteria</taxon>
        <taxon>Bacillati</taxon>
        <taxon>Actinomycetota</taxon>
        <taxon>Actinomycetes</taxon>
        <taxon>Kitasatosporales</taxon>
        <taxon>Streptomycetaceae</taxon>
        <taxon>Streptomyces</taxon>
    </lineage>
</organism>
<reference evidence="3" key="1">
    <citation type="submission" date="2012-10" db="EMBL/GenBank/DDBJ databases">
        <title>The complete genome sequence of Streptomyces collinus Tu 365.</title>
        <authorList>
            <person name="Ruckert C."/>
            <person name="Szczepanowski R."/>
            <person name="Goesmann A."/>
            <person name="Pross E.K."/>
            <person name="Musiol E.M."/>
            <person name="Blin K."/>
            <person name="Wohlleben W."/>
            <person name="Puhler A."/>
            <person name="Weber T."/>
            <person name="Kalinowski J."/>
        </authorList>
    </citation>
    <scope>NUCLEOTIDE SEQUENCE [LARGE SCALE GENOMIC DNA]</scope>
    <source>
        <strain evidence="3">DSM 40733 / Tue 365</strain>
    </source>
</reference>